<keyword evidence="1 3" id="KW-0378">Hydrolase</keyword>
<dbReference type="Gene3D" id="3.40.710.10">
    <property type="entry name" value="DD-peptidase/beta-lactamase superfamily"/>
    <property type="match status" value="1"/>
</dbReference>
<dbReference type="Pfam" id="PF00144">
    <property type="entry name" value="Beta-lactamase"/>
    <property type="match status" value="1"/>
</dbReference>
<dbReference type="InterPro" id="IPR012338">
    <property type="entry name" value="Beta-lactam/transpept-like"/>
</dbReference>
<reference evidence="3" key="1">
    <citation type="submission" date="2022-09" db="EMBL/GenBank/DDBJ databases">
        <title>Rhodovastum sp. nov. RN2-1 isolated from soil in Seongnam, South Korea.</title>
        <authorList>
            <person name="Le N.T."/>
        </authorList>
    </citation>
    <scope>NUCLEOTIDE SEQUENCE</scope>
    <source>
        <strain evidence="3">RN2-1</strain>
    </source>
</reference>
<gene>
    <name evidence="3" type="ORF">OL599_10380</name>
</gene>
<dbReference type="PANTHER" id="PTHR43283:SF11">
    <property type="entry name" value="BETA-LACTAMASE-RELATED DOMAIN-CONTAINING PROTEIN"/>
    <property type="match status" value="1"/>
</dbReference>
<sequence>MTDRYVPPPHGQDWQRITPAEAGFDSARLAEAIAFAEAHESPWRRDIKAQLEAGNFEPPPDNAIIGPTAPRGGPNGLLLRGGRLVARWGDTRQVDMTFSVAKSYLSILAGLAVSDGLIADLDEPVGRTVHDGGFDGPHNGAITWRHLLQQTSEWEGTLFGKADMIDRYRTLATEFRGSPAHQKGTARPLQAPGSYWEYNDVRVNRLSLALLRRFGRALPDVFAERVMQPLGASTEWHWEGYHNSFVEIGGRQVQSVSGGGHWGGGVFIHAEDQARIGLMMAQGGSWGGRRILPQSWIAESVAPCAINPDYGLLWWLNTGRRSRPSAGADSYFALGAGGNVTWIDPANDLVAVLRWIDTAVLDAWIGQVMAALKAEVPAG</sequence>
<dbReference type="SUPFAM" id="SSF56601">
    <property type="entry name" value="beta-lactamase/transpeptidase-like"/>
    <property type="match status" value="1"/>
</dbReference>
<feature type="domain" description="Beta-lactamase-related" evidence="2">
    <location>
        <begin position="93"/>
        <end position="353"/>
    </location>
</feature>
<proteinExistence type="predicted"/>
<dbReference type="EMBL" id="JAPDNT010000006">
    <property type="protein sequence ID" value="MCW3474979.1"/>
    <property type="molecule type" value="Genomic_DNA"/>
</dbReference>
<evidence type="ECO:0000313" key="3">
    <source>
        <dbReference type="EMBL" id="MCW3474979.1"/>
    </source>
</evidence>
<name>A0AA42CE90_9PROT</name>
<organism evidence="3 4">
    <name type="scientific">Limobrevibacterium gyesilva</name>
    <dbReference type="NCBI Taxonomy" id="2991712"/>
    <lineage>
        <taxon>Bacteria</taxon>
        <taxon>Pseudomonadati</taxon>
        <taxon>Pseudomonadota</taxon>
        <taxon>Alphaproteobacteria</taxon>
        <taxon>Acetobacterales</taxon>
        <taxon>Acetobacteraceae</taxon>
        <taxon>Limobrevibacterium</taxon>
    </lineage>
</organism>
<dbReference type="InterPro" id="IPR050789">
    <property type="entry name" value="Diverse_Enzym_Activities"/>
</dbReference>
<dbReference type="InterPro" id="IPR001466">
    <property type="entry name" value="Beta-lactam-related"/>
</dbReference>
<evidence type="ECO:0000313" key="4">
    <source>
        <dbReference type="Proteomes" id="UP001165679"/>
    </source>
</evidence>
<keyword evidence="4" id="KW-1185">Reference proteome</keyword>
<comment type="caution">
    <text evidence="3">The sequence shown here is derived from an EMBL/GenBank/DDBJ whole genome shotgun (WGS) entry which is preliminary data.</text>
</comment>
<dbReference type="Proteomes" id="UP001165679">
    <property type="component" value="Unassembled WGS sequence"/>
</dbReference>
<dbReference type="AlphaFoldDB" id="A0AA42CE90"/>
<dbReference type="GO" id="GO:0016787">
    <property type="term" value="F:hydrolase activity"/>
    <property type="evidence" value="ECO:0007669"/>
    <property type="project" value="UniProtKB-KW"/>
</dbReference>
<protein>
    <submittedName>
        <fullName evidence="3">Serine hydrolase</fullName>
    </submittedName>
</protein>
<dbReference type="PANTHER" id="PTHR43283">
    <property type="entry name" value="BETA-LACTAMASE-RELATED"/>
    <property type="match status" value="1"/>
</dbReference>
<evidence type="ECO:0000256" key="1">
    <source>
        <dbReference type="ARBA" id="ARBA00022801"/>
    </source>
</evidence>
<dbReference type="RefSeq" id="WP_264713659.1">
    <property type="nucleotide sequence ID" value="NZ_JAPDNT010000006.1"/>
</dbReference>
<evidence type="ECO:0000259" key="2">
    <source>
        <dbReference type="Pfam" id="PF00144"/>
    </source>
</evidence>
<accession>A0AA42CE90</accession>
<reference evidence="3" key="2">
    <citation type="submission" date="2022-10" db="EMBL/GenBank/DDBJ databases">
        <authorList>
            <person name="Trinh H.N."/>
        </authorList>
    </citation>
    <scope>NUCLEOTIDE SEQUENCE</scope>
    <source>
        <strain evidence="3">RN2-1</strain>
    </source>
</reference>